<proteinExistence type="predicted"/>
<keyword evidence="2" id="KW-1185">Reference proteome</keyword>
<name>A0ABW2R255_9NEIS</name>
<dbReference type="RefSeq" id="WP_380189481.1">
    <property type="nucleotide sequence ID" value="NZ_JBHTBQ010000044.1"/>
</dbReference>
<reference evidence="2" key="1">
    <citation type="journal article" date="2019" name="Int. J. Syst. Evol. Microbiol.">
        <title>The Global Catalogue of Microorganisms (GCM) 10K type strain sequencing project: providing services to taxonomists for standard genome sequencing and annotation.</title>
        <authorList>
            <consortium name="The Broad Institute Genomics Platform"/>
            <consortium name="The Broad Institute Genome Sequencing Center for Infectious Disease"/>
            <person name="Wu L."/>
            <person name="Ma J."/>
        </authorList>
    </citation>
    <scope>NUCLEOTIDE SEQUENCE [LARGE SCALE GENOMIC DNA]</scope>
    <source>
        <strain evidence="2">CCUG 62945</strain>
    </source>
</reference>
<evidence type="ECO:0000313" key="2">
    <source>
        <dbReference type="Proteomes" id="UP001596473"/>
    </source>
</evidence>
<protein>
    <submittedName>
        <fullName evidence="1">Uncharacterized protein</fullName>
    </submittedName>
</protein>
<comment type="caution">
    <text evidence="1">The sequence shown here is derived from an EMBL/GenBank/DDBJ whole genome shotgun (WGS) entry which is preliminary data.</text>
</comment>
<evidence type="ECO:0000313" key="1">
    <source>
        <dbReference type="EMBL" id="MFC7421853.1"/>
    </source>
</evidence>
<sequence length="181" mass="20449">MSNAQRLLLHCSDAAQKNQALDTVCALLHQRGQVFGLLALRGALLSNINVAENLWLGMNWHRQQSAEAILPVLQQQLVRLGFDEHRGARLLNARPAQLNATDLRAVLLLRALLMEPAILLADNDWFTGVLYADRDLMQRAEPLIAHCHWWVFSDDLGDPTREVDWVPCDLLTLLNELNNEC</sequence>
<organism evidence="1 2">
    <name type="scientific">Iodobacter arcticus</name>
    <dbReference type="NCBI Taxonomy" id="590593"/>
    <lineage>
        <taxon>Bacteria</taxon>
        <taxon>Pseudomonadati</taxon>
        <taxon>Pseudomonadota</taxon>
        <taxon>Betaproteobacteria</taxon>
        <taxon>Neisseriales</taxon>
        <taxon>Chitinibacteraceae</taxon>
        <taxon>Iodobacter</taxon>
    </lineage>
</organism>
<gene>
    <name evidence="1" type="ORF">ACFQNF_18490</name>
</gene>
<accession>A0ABW2R255</accession>
<dbReference type="Gene3D" id="3.40.50.300">
    <property type="entry name" value="P-loop containing nucleotide triphosphate hydrolases"/>
    <property type="match status" value="1"/>
</dbReference>
<dbReference type="Proteomes" id="UP001596473">
    <property type="component" value="Unassembled WGS sequence"/>
</dbReference>
<dbReference type="InterPro" id="IPR027417">
    <property type="entry name" value="P-loop_NTPase"/>
</dbReference>
<dbReference type="EMBL" id="JBHTBQ010000044">
    <property type="protein sequence ID" value="MFC7421853.1"/>
    <property type="molecule type" value="Genomic_DNA"/>
</dbReference>
<dbReference type="SUPFAM" id="SSF52540">
    <property type="entry name" value="P-loop containing nucleoside triphosphate hydrolases"/>
    <property type="match status" value="1"/>
</dbReference>